<dbReference type="Proteomes" id="UP000238322">
    <property type="component" value="Unassembled WGS sequence"/>
</dbReference>
<dbReference type="GO" id="GO:0004559">
    <property type="term" value="F:alpha-mannosidase activity"/>
    <property type="evidence" value="ECO:0007669"/>
    <property type="project" value="InterPro"/>
</dbReference>
<dbReference type="PANTHER" id="PTHR46017">
    <property type="entry name" value="ALPHA-MANNOSIDASE 2C1"/>
    <property type="match status" value="1"/>
</dbReference>
<organism evidence="3 4">
    <name type="scientific">Blastopirellula marina</name>
    <dbReference type="NCBI Taxonomy" id="124"/>
    <lineage>
        <taxon>Bacteria</taxon>
        <taxon>Pseudomonadati</taxon>
        <taxon>Planctomycetota</taxon>
        <taxon>Planctomycetia</taxon>
        <taxon>Pirellulales</taxon>
        <taxon>Pirellulaceae</taxon>
        <taxon>Blastopirellula</taxon>
    </lineage>
</organism>
<dbReference type="OrthoDB" id="222074at2"/>
<name>A0A2S8FAT9_9BACT</name>
<dbReference type="InterPro" id="IPR011330">
    <property type="entry name" value="Glyco_hydro/deAcase_b/a-brl"/>
</dbReference>
<dbReference type="SUPFAM" id="SSF88713">
    <property type="entry name" value="Glycoside hydrolase/deacetylase"/>
    <property type="match status" value="1"/>
</dbReference>
<evidence type="ECO:0000256" key="1">
    <source>
        <dbReference type="SAM" id="MobiDB-lite"/>
    </source>
</evidence>
<dbReference type="Pfam" id="PF01074">
    <property type="entry name" value="Glyco_hydro_38N"/>
    <property type="match status" value="1"/>
</dbReference>
<dbReference type="EMBL" id="PUHY01000015">
    <property type="protein sequence ID" value="PQO29275.1"/>
    <property type="molecule type" value="Genomic_DNA"/>
</dbReference>
<dbReference type="InterPro" id="IPR011013">
    <property type="entry name" value="Gal_mutarotase_sf_dom"/>
</dbReference>
<reference evidence="3 4" key="1">
    <citation type="submission" date="2018-02" db="EMBL/GenBank/DDBJ databases">
        <title>Comparative genomes isolates from brazilian mangrove.</title>
        <authorList>
            <person name="Araujo J.E."/>
            <person name="Taketani R.G."/>
            <person name="Silva M.C.P."/>
            <person name="Loureco M.V."/>
            <person name="Andreote F.D."/>
        </authorList>
    </citation>
    <scope>NUCLEOTIDE SEQUENCE [LARGE SCALE GENOMIC DNA]</scope>
    <source>
        <strain evidence="3 4">Hex-1 MGV</strain>
    </source>
</reference>
<dbReference type="AlphaFoldDB" id="A0A2S8FAT9"/>
<sequence length="937" mass="103930">MIQEIAILLPCHSFEDFPTYHTGDEAQSLLANWTAMWHPAFLAAAGKKPQWHRVDTPPENLEGLALLIPSICKSELPAGFTQRAKEAGATLVKNLTDRVEITTKLLAAVSDVNPVATEMAADFYALGYCYLQVELLTRQMRYSSSLDEIYFENKTVEAAQAAMAGNQEEAQAALQACFDVLMEERNQYYSVDASLLDFTLVAETTLGDELLAEVQSQIPTNLWVSGTLAQKIASEHPLLAQAIVEKREAKTLGLVGGELVEGPLNLLDPEALLQNFHDGHAAYEAAFGVAPRVFGRRRFGMTAFLPQVLRGLGYLGAIHATLDEGRLPVSNQGKARWEGVDGSTIDTLAKFPLDATKPETFLSLFSKLGEAMDGEHVATLAFAHWPQITSPWYEDLKTIARYGNCLGEFVTVEHYFEETDTATYHGNFKPEDYRTPWLKQSIVRRQEGPVSQHVAREHHNAQVEVASKLHSLAELISGQANPGTEANASRSIQDPANPGQDHTEADEKMVLATQHEVVKALPRSDQSPERAYLSFNTLNSVRNRGLTLPELKDLPAGDKPLIVAAHDSSRKLAAIEVPGTGYAWIAGSPQSGSTRQKTLLDGNVLRNEFMEVHIHPETGGIKSVYDYRTRGNRLSQQLSLRMPGKKPAAGEHHLGPDASAIYSRMVVTQIDPNTSTAAMGEIRTSGTLVGEDNEVMANFKQVYRLWRDSRVLEIDIEIQPKVDPKSLPWDSHYCCRLAWGDESALTYHDVQWVRTRCSGRRIEASNYVEIESSHGKATLLTGGIPYHLRNHGHMLDSILIPHGESQRKFRLGIGLDLPYSLPAARDFLYQPQPTFEMAPMPAAGKSSWLFHVDAKNVMFTSLASRTNDNGEVTGFTTKILETEGRPAKGSIRCLHRVKEAHLCDFNGKRISRCEVDKDRIHFQLAPGQWYPLDVEWA</sequence>
<protein>
    <recommendedName>
        <fullName evidence="2">Glycoside hydrolase family 38 N-terminal domain-containing protein</fullName>
    </recommendedName>
</protein>
<proteinExistence type="predicted"/>
<dbReference type="GO" id="GO:0030246">
    <property type="term" value="F:carbohydrate binding"/>
    <property type="evidence" value="ECO:0007669"/>
    <property type="project" value="InterPro"/>
</dbReference>
<evidence type="ECO:0000313" key="3">
    <source>
        <dbReference type="EMBL" id="PQO29275.1"/>
    </source>
</evidence>
<dbReference type="SUPFAM" id="SSF74650">
    <property type="entry name" value="Galactose mutarotase-like"/>
    <property type="match status" value="1"/>
</dbReference>
<comment type="caution">
    <text evidence="3">The sequence shown here is derived from an EMBL/GenBank/DDBJ whole genome shotgun (WGS) entry which is preliminary data.</text>
</comment>
<accession>A0A2S8FAT9</accession>
<feature type="compositionally biased region" description="Polar residues" evidence="1">
    <location>
        <begin position="480"/>
        <end position="494"/>
    </location>
</feature>
<feature type="domain" description="Glycoside hydrolase family 38 N-terminal" evidence="2">
    <location>
        <begin position="223"/>
        <end position="347"/>
    </location>
</feature>
<evidence type="ECO:0000259" key="2">
    <source>
        <dbReference type="Pfam" id="PF01074"/>
    </source>
</evidence>
<dbReference type="GO" id="GO:0006013">
    <property type="term" value="P:mannose metabolic process"/>
    <property type="evidence" value="ECO:0007669"/>
    <property type="project" value="InterPro"/>
</dbReference>
<dbReference type="RefSeq" id="WP_105332470.1">
    <property type="nucleotide sequence ID" value="NZ_PUHY01000015.1"/>
</dbReference>
<dbReference type="GO" id="GO:0009313">
    <property type="term" value="P:oligosaccharide catabolic process"/>
    <property type="evidence" value="ECO:0007669"/>
    <property type="project" value="TreeGrafter"/>
</dbReference>
<dbReference type="PANTHER" id="PTHR46017:SF1">
    <property type="entry name" value="ALPHA-MANNOSIDASE 2C1"/>
    <property type="match status" value="1"/>
</dbReference>
<gene>
    <name evidence="3" type="ORF">C5Y83_24620</name>
</gene>
<dbReference type="InterPro" id="IPR000602">
    <property type="entry name" value="Glyco_hydro_38_N"/>
</dbReference>
<feature type="region of interest" description="Disordered" evidence="1">
    <location>
        <begin position="480"/>
        <end position="503"/>
    </location>
</feature>
<evidence type="ECO:0000313" key="4">
    <source>
        <dbReference type="Proteomes" id="UP000238322"/>
    </source>
</evidence>